<keyword evidence="2" id="KW-0732">Signal</keyword>
<evidence type="ECO:0000313" key="3">
    <source>
        <dbReference type="EMBL" id="MEA5360689.1"/>
    </source>
</evidence>
<dbReference type="EMBL" id="JAYFSI010000002">
    <property type="protein sequence ID" value="MEA5360689.1"/>
    <property type="molecule type" value="Genomic_DNA"/>
</dbReference>
<gene>
    <name evidence="3" type="ORF">VA596_14160</name>
</gene>
<proteinExistence type="predicted"/>
<dbReference type="Proteomes" id="UP001304298">
    <property type="component" value="Unassembled WGS sequence"/>
</dbReference>
<dbReference type="RefSeq" id="WP_323327051.1">
    <property type="nucleotide sequence ID" value="NZ_JAYFSI010000002.1"/>
</dbReference>
<evidence type="ECO:0000313" key="4">
    <source>
        <dbReference type="Proteomes" id="UP001304298"/>
    </source>
</evidence>
<dbReference type="NCBIfam" id="NF033748">
    <property type="entry name" value="class_F_sortase"/>
    <property type="match status" value="1"/>
</dbReference>
<reference evidence="3 4" key="1">
    <citation type="submission" date="2023-12" db="EMBL/GenBank/DDBJ databases">
        <title>Amycolatopsis sp. V23-08.</title>
        <authorList>
            <person name="Somphong A."/>
        </authorList>
    </citation>
    <scope>NUCLEOTIDE SEQUENCE [LARGE SCALE GENOMIC DNA]</scope>
    <source>
        <strain evidence="3 4">V23-08</strain>
    </source>
</reference>
<evidence type="ECO:0000256" key="2">
    <source>
        <dbReference type="SAM" id="SignalP"/>
    </source>
</evidence>
<dbReference type="Gene3D" id="2.40.260.10">
    <property type="entry name" value="Sortase"/>
    <property type="match status" value="1"/>
</dbReference>
<evidence type="ECO:0000256" key="1">
    <source>
        <dbReference type="ARBA" id="ARBA00022801"/>
    </source>
</evidence>
<dbReference type="SUPFAM" id="SSF63817">
    <property type="entry name" value="Sortase"/>
    <property type="match status" value="1"/>
</dbReference>
<dbReference type="PROSITE" id="PS51257">
    <property type="entry name" value="PROKAR_LIPOPROTEIN"/>
    <property type="match status" value="1"/>
</dbReference>
<protein>
    <submittedName>
        <fullName evidence="3">Class F sortase</fullName>
    </submittedName>
</protein>
<organism evidence="3 4">
    <name type="scientific">Amycolatopsis heterodermiae</name>
    <dbReference type="NCBI Taxonomy" id="3110235"/>
    <lineage>
        <taxon>Bacteria</taxon>
        <taxon>Bacillati</taxon>
        <taxon>Actinomycetota</taxon>
        <taxon>Actinomycetes</taxon>
        <taxon>Pseudonocardiales</taxon>
        <taxon>Pseudonocardiaceae</taxon>
        <taxon>Amycolatopsis</taxon>
    </lineage>
</organism>
<name>A0ABU5R4C5_9PSEU</name>
<feature type="signal peptide" evidence="2">
    <location>
        <begin position="1"/>
        <end position="24"/>
    </location>
</feature>
<accession>A0ABU5R4C5</accession>
<keyword evidence="4" id="KW-1185">Reference proteome</keyword>
<dbReference type="InterPro" id="IPR023365">
    <property type="entry name" value="Sortase_dom-sf"/>
</dbReference>
<dbReference type="InterPro" id="IPR005754">
    <property type="entry name" value="Sortase"/>
</dbReference>
<feature type="chain" id="PRO_5045883524" evidence="2">
    <location>
        <begin position="25"/>
        <end position="190"/>
    </location>
</feature>
<dbReference type="InterPro" id="IPR042001">
    <property type="entry name" value="Sortase_F"/>
</dbReference>
<dbReference type="CDD" id="cd05829">
    <property type="entry name" value="Sortase_F"/>
    <property type="match status" value="1"/>
</dbReference>
<dbReference type="Pfam" id="PF04203">
    <property type="entry name" value="Sortase"/>
    <property type="match status" value="1"/>
</dbReference>
<comment type="caution">
    <text evidence="3">The sequence shown here is derived from an EMBL/GenBank/DDBJ whole genome shotgun (WGS) entry which is preliminary data.</text>
</comment>
<sequence>MRRAFLFVLTALLLAGCGGTTPPAANPAPAPAAAAAPAGLTRSLPTAIDVPAIAAQSSLVSLGLNADKTVEVPPVDQPLQAGWYEYGPTPGEVGPAVILGHIDGDHRKGIFWRLHEMKAGDQVHVDRADGGKLTFTVTKVAQIAKKEFPTEAVYGNTNEPELRLITCGGKYDAASRNYLDNVIVYAKLVQ</sequence>
<keyword evidence="1" id="KW-0378">Hydrolase</keyword>